<proteinExistence type="predicted"/>
<dbReference type="RefSeq" id="WP_070318375.1">
    <property type="nucleotide sequence ID" value="NZ_CP084585.1"/>
</dbReference>
<evidence type="ECO:0000313" key="2">
    <source>
        <dbReference type="Proteomes" id="UP001240250"/>
    </source>
</evidence>
<dbReference type="InterPro" id="IPR014710">
    <property type="entry name" value="RmlC-like_jellyroll"/>
</dbReference>
<dbReference type="Gene3D" id="2.60.120.10">
    <property type="entry name" value="Jelly Rolls"/>
    <property type="match status" value="1"/>
</dbReference>
<sequence length="117" mass="12178">MIVTRVDPDDTWTCLVRRGMLHSETESVEHHRLGAGERLSFDAPHGVDELVVVLSGEVDVDGGTAGPGSVVLVPEGAGGELTARVPTAVLSVRGLAARVTAALPPRVPELPVAERAV</sequence>
<accession>A0ABU0GFE0</accession>
<comment type="caution">
    <text evidence="1">The sequence shown here is derived from an EMBL/GenBank/DDBJ whole genome shotgun (WGS) entry which is preliminary data.</text>
</comment>
<evidence type="ECO:0000313" key="1">
    <source>
        <dbReference type="EMBL" id="MDQ0424070.1"/>
    </source>
</evidence>
<name>A0ABU0GFE0_9CELL</name>
<reference evidence="1 2" key="1">
    <citation type="submission" date="2023-07" db="EMBL/GenBank/DDBJ databases">
        <title>Sequencing the genomes of 1000 actinobacteria strains.</title>
        <authorList>
            <person name="Klenk H.-P."/>
        </authorList>
    </citation>
    <scope>NUCLEOTIDE SEQUENCE [LARGE SCALE GENOMIC DNA]</scope>
    <source>
        <strain evidence="1 2">DSM 14785</strain>
    </source>
</reference>
<dbReference type="Proteomes" id="UP001240250">
    <property type="component" value="Unassembled WGS sequence"/>
</dbReference>
<dbReference type="EMBL" id="JAUSVM010000001">
    <property type="protein sequence ID" value="MDQ0424070.1"/>
    <property type="molecule type" value="Genomic_DNA"/>
</dbReference>
<keyword evidence="2" id="KW-1185">Reference proteome</keyword>
<organism evidence="1 2">
    <name type="scientific">Cellulomonas iranensis</name>
    <dbReference type="NCBI Taxonomy" id="76862"/>
    <lineage>
        <taxon>Bacteria</taxon>
        <taxon>Bacillati</taxon>
        <taxon>Actinomycetota</taxon>
        <taxon>Actinomycetes</taxon>
        <taxon>Micrococcales</taxon>
        <taxon>Cellulomonadaceae</taxon>
        <taxon>Cellulomonas</taxon>
    </lineage>
</organism>
<dbReference type="SUPFAM" id="SSF51182">
    <property type="entry name" value="RmlC-like cupins"/>
    <property type="match status" value="1"/>
</dbReference>
<protein>
    <submittedName>
        <fullName evidence="1">Phage baseplate assembly protein gpV</fullName>
    </submittedName>
</protein>
<dbReference type="InterPro" id="IPR011051">
    <property type="entry name" value="RmlC_Cupin_sf"/>
</dbReference>
<gene>
    <name evidence="1" type="ORF">JO380_000451</name>
</gene>